<name>A0A9P7UY61_9AGAR</name>
<dbReference type="RefSeq" id="XP_043013316.1">
    <property type="nucleotide sequence ID" value="XM_043148716.1"/>
</dbReference>
<dbReference type="SMART" id="SM01215">
    <property type="entry name" value="Fmp27_SW"/>
    <property type="match status" value="1"/>
</dbReference>
<dbReference type="GeneID" id="66073330"/>
<dbReference type="SMART" id="SM01216">
    <property type="entry name" value="Fmp27_WPPW"/>
    <property type="match status" value="1"/>
</dbReference>
<evidence type="ECO:0000313" key="6">
    <source>
        <dbReference type="EMBL" id="KAG7096846.1"/>
    </source>
</evidence>
<evidence type="ECO:0000256" key="1">
    <source>
        <dbReference type="ARBA" id="ARBA00022705"/>
    </source>
</evidence>
<dbReference type="Proteomes" id="UP001049176">
    <property type="component" value="Chromosome 2"/>
</dbReference>
<dbReference type="InterPro" id="IPR019415">
    <property type="entry name" value="FMP27_SW_RBG"/>
</dbReference>
<keyword evidence="1" id="KW-0235">DNA replication</keyword>
<gene>
    <name evidence="6" type="ORF">E1B28_004254</name>
</gene>
<dbReference type="OrthoDB" id="1562405at2759"/>
<feature type="compositionally biased region" description="Basic and acidic residues" evidence="2">
    <location>
        <begin position="3095"/>
        <end position="3106"/>
    </location>
</feature>
<accession>A0A9P7UY61</accession>
<evidence type="ECO:0000256" key="2">
    <source>
        <dbReference type="SAM" id="MobiDB-lite"/>
    </source>
</evidence>
<dbReference type="GO" id="GO:0003677">
    <property type="term" value="F:DNA binding"/>
    <property type="evidence" value="ECO:0007669"/>
    <property type="project" value="InterPro"/>
</dbReference>
<dbReference type="KEGG" id="more:E1B28_004254"/>
<dbReference type="Pfam" id="PF10344">
    <property type="entry name" value="Hobbit"/>
    <property type="match status" value="1"/>
</dbReference>
<evidence type="ECO:0000259" key="4">
    <source>
        <dbReference type="SMART" id="SM01215"/>
    </source>
</evidence>
<proteinExistence type="predicted"/>
<dbReference type="PANTHER" id="PTHR15678:SF6">
    <property type="entry name" value="BRIDGE-LIKE LIPID TRANSFER PROTEIN FAMILY MEMBER 2"/>
    <property type="match status" value="1"/>
</dbReference>
<feature type="region of interest" description="Disordered" evidence="2">
    <location>
        <begin position="3012"/>
        <end position="3066"/>
    </location>
</feature>
<evidence type="ECO:0000259" key="5">
    <source>
        <dbReference type="SMART" id="SM01216"/>
    </source>
</evidence>
<reference evidence="6" key="1">
    <citation type="journal article" date="2021" name="Genome Biol. Evol.">
        <title>The assembled and annotated genome of the fairy-ring fungus Marasmius oreades.</title>
        <authorList>
            <person name="Hiltunen M."/>
            <person name="Ament-Velasquez S.L."/>
            <person name="Johannesson H."/>
        </authorList>
    </citation>
    <scope>NUCLEOTIDE SEQUENCE</scope>
    <source>
        <strain evidence="6">03SP1</strain>
    </source>
</reference>
<organism evidence="6 7">
    <name type="scientific">Marasmius oreades</name>
    <name type="common">fairy-ring Marasmius</name>
    <dbReference type="NCBI Taxonomy" id="181124"/>
    <lineage>
        <taxon>Eukaryota</taxon>
        <taxon>Fungi</taxon>
        <taxon>Dikarya</taxon>
        <taxon>Basidiomycota</taxon>
        <taxon>Agaricomycotina</taxon>
        <taxon>Agaricomycetes</taxon>
        <taxon>Agaricomycetidae</taxon>
        <taxon>Agaricales</taxon>
        <taxon>Marasmiineae</taxon>
        <taxon>Marasmiaceae</taxon>
        <taxon>Marasmius</taxon>
    </lineage>
</organism>
<dbReference type="Gene3D" id="3.60.21.50">
    <property type="match status" value="1"/>
</dbReference>
<keyword evidence="7" id="KW-1185">Reference proteome</keyword>
<feature type="domain" description="FMP27/BLTP2/Hobbit GFWDK motif-containing RBG unit" evidence="3">
    <location>
        <begin position="1874"/>
        <end position="2025"/>
    </location>
</feature>
<dbReference type="InterPro" id="IPR019441">
    <property type="entry name" value="FMP27/BLTP2/Hobbit_GFWDK_RBG"/>
</dbReference>
<dbReference type="InterPro" id="IPR007185">
    <property type="entry name" value="DNA_pol_a/d/e_bsu"/>
</dbReference>
<feature type="compositionally biased region" description="Polar residues" evidence="2">
    <location>
        <begin position="3255"/>
        <end position="3274"/>
    </location>
</feature>
<comment type="caution">
    <text evidence="6">The sequence shown here is derived from an EMBL/GenBank/DDBJ whole genome shotgun (WGS) entry which is preliminary data.</text>
</comment>
<dbReference type="Pfam" id="PF04042">
    <property type="entry name" value="DNA_pol_E_B"/>
    <property type="match status" value="1"/>
</dbReference>
<dbReference type="GO" id="GO:0006260">
    <property type="term" value="P:DNA replication"/>
    <property type="evidence" value="ECO:0007669"/>
    <property type="project" value="UniProtKB-KW"/>
</dbReference>
<feature type="compositionally biased region" description="Basic and acidic residues" evidence="2">
    <location>
        <begin position="3014"/>
        <end position="3024"/>
    </location>
</feature>
<protein>
    <recommendedName>
        <fullName evidence="8">DNA polymerase II subunit 2</fullName>
    </recommendedName>
</protein>
<sequence length="3354" mass="377803">MSDARQRTIIKVFRKFSNSLGPDALDFLEQILEAHEINDAEVESSVETIAKEYNKQDDASMKVSVELLQRVYNLLQEDGQGSDGIAESVDPDSHLYVINAFEMPRWHWSVERGTFEKALGPSTISGSAETRVSSIRDRLSIIKQCVLRNEHFAPSTIPSKDRDRLVTLKSTKQLLGRAGERFLLLGMLARSKEGKLCLEDADGSVELDFSKLDEPGEGLFTEGSFALVEGEYTEDATLEIIAIGQPPCESRQTARSIYGHIDSLGKGSTSLLEDAQFSARIREELSDLHFFFLSDVWLDHPRTLLGLKKMFDNCIDNDFIPKLFVMCGNFTSRSIANGNGRDVQRYQENFDALANLISAYPTINRTSHFIFIPGPLDVTLNSAIPQRPLLSSFVSRLKAKVSKAHFATNPCRIKFFDQEIVVFRDDCMSRMLRNIVGVKLDATGDDLKRYLVQSILDQAHLSPFANHIQPTLSDFDHTLRLYPLPTAIILADKYDRFKITYTGCHVFNPGCFVGSNTFTFSTYKPSELNSEECVVDMDHDVTVTITSRPQVLLVVFLEKPNIMFFKILHSIVTLLLVKTPSQSWSTFFALLPLRLVVLALLFRRLVGPWILARISGHIRVRSVSLRSVRGIYICKTGRHGSQTWSIDRIGWTWSSSASRHLIIKVEGVSLLTCPLHAPPSSNLAHKRSMTVAALSYTRARLWHMVSAIFMFFDPYVRPVVRAVVVHWLRRLLLTIPGILSAIAFDIHDFHVHRDGNPNLEFTVDEIRVRTSLEFSPVEKPAKPEPKRNNSRSFRRSYSMTAWKSRFMDSVKRTWERVAEEKEAQANISLKLVDIAGIFPSVSSAPVKFLRLPGSIVINSSMSFDLKRRNLKTHGLEIDAKISNCFVELIPILDVLKAMKNNSDSTTDQSDGRLKIPEPRSPSFLYIPSSPTSPLSAKTPDFAYTPSTPRSPFLETLSANLLHRRHHYRPCMKLKDTQRKATLSFLNSIRVQFSSSSFVIRPNQDSVPPETYAAIVSNVVLTAGLSDPQKSKLHSSWLGRNTHNEAFDSDIYSINLGVDALNVTRHSSGLDRIGILSLKMFSWQVLATQWPSPFLVTSPFVGGDPNSPALIVRLSISSLNITETADNLMKYALSHKFTSFEEKQESRPNNILPLPRLMLEVDCGSMSGTLLTESVPGIPQRALELRTDGFVFTSRSDFTTISGRFHPVGEFFDEVWLRMTITSALYLKPTFIRARHLHASTNIRMSTLPEDPSIVSLEMVEISSHNSLLATIRDDTQNTACVDLSTLETEITCFTDTVCVELWHPLVSDVLRQVIQSMPTGSPSHTPHTTVAIRRFYGSFDMSIQRIVLFVTAPDIQPDDASDLSRGVAVHITGPLLQHRALKSHDPDVFRNTHSKHWENRSQLRLSQDAIQAFIHSRTAGPAGSLVFSQLTISNVAARSAVSTRYSPDDPLMAEREDCNLDSLNFLQMDGIGVTSNQHNLALDVSVKVSSIRMGFTLGHLYNVLLTSQLIKWLLEVRPRGYSADSPPSRRPYTLTASVETAQVHFSLCSEQAICRFDLLRVNHGSLGPLDIRWDSLMAWVHLPTAIDPWEEERGHRWEQLVAMRNWHVRVPLGQKHLPITVSGDTARIRIPYGFILADLVHDAVVAIKACKHLYRITAVGVQTPFPAPEAEAPKEVPKITFQVDFLCVEAADAPLESKLSLIFRSGPGAVESRKDRENAFAVKVDSILNSGDVVDERDVPWQFSAKHSVSIQEARSRLDRVHVLDWIMRLDQIKATQHEAEQEVLKRLKTLSGVCPFTSIPNLVEVLPVGDTPPLFRIAISDLSLSLDKPSFPLEHLQDFLHAQGHLPKETEYWLLVPLHINVSLSVLKITLRDYPLALAHVSSPPDSADPSLVFDTDLVIAEEMGPSSSVDWVDCPIFTGGGIPGGNVLTISVPKTIMPVKTYANAEVRVLTPDISSFSWGVSYAPATNDLMRVVETLTNAPRDSSLPVGFWDKMRLVFHWSLRASFRGEVRYHMKGLRDPYEITEKGAGFVLSWRGHTKLLVGLKNESKELIQVVSDSMNIAIPELRHFPSQQSAPFKKICAKFLSGVRFGVGFVFERACGPACTSCQGSPFHRTCRYFDFKPHSEVKLGKKEFIPSLNGPADSYSGFRSDFIHLSISLTSSIHHTKKEEPLASSLHLTPKAFAYFYSWWELFNGVLSLPIRLGTYYSPRNISPKFGRHLATLKYRIAVPKLHVMHGYIDDSKETWIDGVTPWLGVKAMIDELEADLHQRDEETIVAGTEVSSMKYTRRKPFYAAELVMKGLDLRAILATFSEPLKRDIDISCPPHKSNYRTRSDLPITDHTSPWHDPDDFIEIDWSPPSEYGAYDLHVLPVASCPRFSYFKRNSGVLSDGTQRSKFGDEDTHQCFLEKEPSVPRIQSTLALERVTQLRAMLDNQGTLERNRSHQRKINLLEQYIEALQKVDQNSHDYSPDYQMPADSVSADEWAEFDNVYQIHCPKLFLDTAVRDIMMQYYYCSRARRGFEYHMATRAVKFIRDQAKAATITEPDHVSKGHHTAQAAATAIKKIFAGEGVKSNERTTDVQISRSSHSSSVLDPMGGWSDGVSLRKSHCCLLLKPQIVLRNREVEKDICVVTAVQAKLQSFVIMDDSNVDDPISGKVMSRTYAVLSGMQSFAPTFASEVETLYVPLEVMVDLRCESEEFERLVPQTDATFHYDKFNRLRLRNNVTSVTRRSTDTATANHLQDQTDLIQIHIPNFTVTASDHHFQTISNIITKLLLFSDAAHKTRSDKLNTLMFTYDFFDDLPSSADVVCNLQQRIRTAMDIEHSARNSSRMGEEEVTLELMKLRAHFVSLIEELNFIFDAIKYAQDRSDDHTDRKSALLLNATSSEISWRMLDDQRDLLAKLVVQSIDYCWLSRRDSSTVNNLVVGNLQAFDGSRDALWAEIVTKHDEPHNHPLLKRGLFLSASWIVLPPVGGITIYETFELNFHPLRLQVDARVGSRIMEYLWPARKDRHKSIEKDDDTTHESGYTLVPRVSLDSATPTTPSRQNSTLYSDNPSPGLAPPLRRLGASRSFTDLRSSLTESRPLLSPALHRTRSSEVLRDDHVNMKSPEPLQIGRSKSRADVVNEQSPKVGDAAEMRTRSSQKTFILVRISSLHLVLNIMKEDSFVCQDARIRTRDLEFRNQTWSFEEFANQFIPSDMGWKSWIKMAFHQPLVPVLPVARELISKTKWIASKSGPSLSEQLAKPVPMKALPQPSKSNVNEGNDSRSPQPKTNQRWKKASRRTAREPVPITGSAFTQEPGTYEGDDDDDRELPASLQNRKRVLSFFSRSSSSSSKKTERSLSRAANRRSNDVI</sequence>
<dbReference type="PANTHER" id="PTHR15678">
    <property type="entry name" value="ANTIGEN MLAA-22-RELATED"/>
    <property type="match status" value="1"/>
</dbReference>
<feature type="domain" description="FMP27 SW motif-containing RBG unit" evidence="4">
    <location>
        <begin position="1753"/>
        <end position="1856"/>
    </location>
</feature>
<evidence type="ECO:0000259" key="3">
    <source>
        <dbReference type="SMART" id="SM01214"/>
    </source>
</evidence>
<feature type="region of interest" description="Disordered" evidence="2">
    <location>
        <begin position="901"/>
        <end position="921"/>
    </location>
</feature>
<feature type="region of interest" description="Disordered" evidence="2">
    <location>
        <begin position="3084"/>
        <end position="3138"/>
    </location>
</feature>
<evidence type="ECO:0008006" key="8">
    <source>
        <dbReference type="Google" id="ProtNLM"/>
    </source>
</evidence>
<feature type="domain" description="FMP27 WPPW motif-containing RBG unit" evidence="5">
    <location>
        <begin position="2257"/>
        <end position="2691"/>
    </location>
</feature>
<dbReference type="EMBL" id="CM032182">
    <property type="protein sequence ID" value="KAG7096846.1"/>
    <property type="molecule type" value="Genomic_DNA"/>
</dbReference>
<feature type="region of interest" description="Disordered" evidence="2">
    <location>
        <begin position="3237"/>
        <end position="3354"/>
    </location>
</feature>
<evidence type="ECO:0000313" key="7">
    <source>
        <dbReference type="Proteomes" id="UP001049176"/>
    </source>
</evidence>
<dbReference type="InterPro" id="IPR045167">
    <property type="entry name" value="Hobbit"/>
</dbReference>
<dbReference type="SMART" id="SM01214">
    <property type="entry name" value="Fmp27_GFWDK"/>
    <property type="match status" value="1"/>
</dbReference>
<feature type="compositionally biased region" description="Low complexity" evidence="2">
    <location>
        <begin position="3324"/>
        <end position="3335"/>
    </location>
</feature>
<feature type="compositionally biased region" description="Polar residues" evidence="2">
    <location>
        <begin position="3037"/>
        <end position="3056"/>
    </location>
</feature>
<dbReference type="InterPro" id="IPR019449">
    <property type="entry name" value="FMP27_WPPW_RBG"/>
</dbReference>